<comment type="caution">
    <text evidence="3">The sequence shown here is derived from an EMBL/GenBank/DDBJ whole genome shotgun (WGS) entry which is preliminary data.</text>
</comment>
<dbReference type="VEuPathDB" id="TrichDB:TRFO_28113"/>
<dbReference type="GeneID" id="94840681"/>
<evidence type="ECO:0000313" key="4">
    <source>
        <dbReference type="Proteomes" id="UP000179807"/>
    </source>
</evidence>
<keyword evidence="4" id="KW-1185">Reference proteome</keyword>
<evidence type="ECO:0000256" key="2">
    <source>
        <dbReference type="SAM" id="MobiDB-lite"/>
    </source>
</evidence>
<feature type="coiled-coil region" evidence="1">
    <location>
        <begin position="1785"/>
        <end position="1819"/>
    </location>
</feature>
<gene>
    <name evidence="3" type="ORF">TRFO_28113</name>
</gene>
<dbReference type="OrthoDB" id="10687279at2759"/>
<accession>A0A1J4K3N2</accession>
<organism evidence="3 4">
    <name type="scientific">Tritrichomonas foetus</name>
    <dbReference type="NCBI Taxonomy" id="1144522"/>
    <lineage>
        <taxon>Eukaryota</taxon>
        <taxon>Metamonada</taxon>
        <taxon>Parabasalia</taxon>
        <taxon>Tritrichomonadida</taxon>
        <taxon>Tritrichomonadidae</taxon>
        <taxon>Tritrichomonas</taxon>
    </lineage>
</organism>
<name>A0A1J4K3N2_9EUKA</name>
<evidence type="ECO:0000313" key="3">
    <source>
        <dbReference type="EMBL" id="OHT04356.1"/>
    </source>
</evidence>
<dbReference type="RefSeq" id="XP_068357492.1">
    <property type="nucleotide sequence ID" value="XM_068505977.1"/>
</dbReference>
<proteinExistence type="predicted"/>
<reference evidence="3" key="1">
    <citation type="submission" date="2016-10" db="EMBL/GenBank/DDBJ databases">
        <authorList>
            <person name="Benchimol M."/>
            <person name="Almeida L.G."/>
            <person name="Vasconcelos A.T."/>
            <person name="Perreira-Neves A."/>
            <person name="Rosa I.A."/>
            <person name="Tasca T."/>
            <person name="Bogo M.R."/>
            <person name="de Souza W."/>
        </authorList>
    </citation>
    <scope>NUCLEOTIDE SEQUENCE [LARGE SCALE GENOMIC DNA]</scope>
    <source>
        <strain evidence="3">K</strain>
    </source>
</reference>
<feature type="region of interest" description="Disordered" evidence="2">
    <location>
        <begin position="751"/>
        <end position="772"/>
    </location>
</feature>
<dbReference type="EMBL" id="MLAK01000795">
    <property type="protein sequence ID" value="OHT04356.1"/>
    <property type="molecule type" value="Genomic_DNA"/>
</dbReference>
<dbReference type="Proteomes" id="UP000179807">
    <property type="component" value="Unassembled WGS sequence"/>
</dbReference>
<keyword evidence="1" id="KW-0175">Coiled coil</keyword>
<protein>
    <submittedName>
        <fullName evidence="3">Uncharacterized protein</fullName>
    </submittedName>
</protein>
<sequence>MTCDIISVMSMKNAIYDLKENIEQHSIKDSPLLKTILTIFRRVPPENSDLDFIPGFSYAFIPDGVDQNDMDVLFHTVISSDQLVEKNEDIASLIIAHIAAFNFGYFVDNLASILLSQENLSKKFLATRVARHILDPVTGFLRNSPFSPFNDAWNDPSHVFNFFAEDSEDRQTPFGVALDKFRWMVHEEINKIMILEDYVNKGVPNQSIFVPSMIVSVQSTVIPPSYRMVDISCGFPARTEVMLTISKFQEQTSHNKTRDLEFEISETAKEWSNAFTGLFQTKQEKNEKNIHLYESDNTNRNIIMRFAKLLLYLNMGVSVQVPEEKFKYAMKLILCNDLEMASFSLQFSQALLFVYPEFSFTLFDDILGIIEYTYTLSIHQKFTFLLSISRFVDVLSLLPTRYIDDQQIEILTSLSLIGICSTYVEIRYISFKLTRSLGNFEANTDSLNLYQFIMNNSNNFERFLFNAYENNPQAILLNANLHVLSPLRFKEAMVCRDQMVWQNTISAMGILISQQFPETFTRLLKKLCFDNMMSNQINTYVLTFLSSLADTPLTSTPEDKASLEITKKILTEMIKITKIQMDDPNSSNALLYVMINPLHISTFSLMIDMLNQDANANSKSISIFLLAMSWNINFNTITSDNEFFGKFIDLFLQVVDSFSDKELMSSTLETFNENQIQLVNTENQFLCNILSCLHQILSSLYSHFSFHFEAPFPCMNFVIDTEVPLIKKTQRLFPFIYNLVNLSEQLKHLSNTPQKHQYQQQSKTRSKGQTNDTFNKPMSELHCFAIKALEMWLACNTLTDISFLCTETFLEKLPSLAYETPHILLHLLTHHFEVLFSLFLDYSLQPGGESFFSAIAAFFKAPSLSADIMPIDSIKTQWGSCDTIYSTLSVSKYLQTLYENCGTFILCCLTYMVIPNTELNNKAFITLSSIIPVILLFHTKGRVDAVSPIIETISSICEQAAGQSLSFFDVQTIVHLSESICEHFQFCMEQLLYNMCCDLPTYDTLIIDRVLIILMPWFSQIQFDIENRVISKETDLLFIRFSCFSFVETLMSAFAEIANDDINSSLFNVWRTVATEDGVPGSNFLYIVLSVLYLVSSPRYHHAAFIIIRYMYRISPQTIIDILSSYLSFSFNANSSYLESPPEEQENGDIKEFLNGGAQEDEDNLLNNKKANSTIIDFILKMLDQLAHESVRPLVSSLPLIFSYCIVSLDLHFEAIQALMTSILTELKPYLENTAIPYLQEVLRLILSLPSIYPSVSNLHGEKLYVAEQQLSQKLPYADRSEITRAITNFFQNLSENIAAEFGLEIIKWGLCSSDLYRGSFAMACYRGNLLQANNLLVGLIARSMWYCFDAVEFLYTNTDRSNITVYSRYIAECFKTLHSIAAIQMDAGTIGASPTFLWMAIEGTKCNAFCLAPIFDSALALLEYLLYPTLFSYINGKAEYSTMYYTPHMFTKYHSPWGDAFYGCAQAIFEYHGPNPDIFRMIRVINYLVQSCYPLIFSESENWAYVALLSLIPWLWSVIITDISRFFFSSPSVHMMEATIEALGSFINDEPIVIFFQMMMSDEEMDVFTIIANVCKLIVPIISTEELILIANFFTNILMYGNKSFKMPLYSVVTHILNYAQDKEAVAAAFTPFTDIVKRDYKITRATYVKMCLSAFEKAVGENPIDPNLIFNKNDPQELPPYPIFERIVAVDIPHLYDFTSTEAQSITFQEINSFPPICPEDLNLYSCPKFQQLKGILRYVKCEPFFTWTDLINRLHTSLIETEDVEIMQRFELSCQLDISKVLLDVVANIEKDEKLIEEQEEQLLQQQLMMQQQQMMQEESYEQAFMEDDPFSFIFMKADMFVPTVDEANYVGMELFGDDVTYS</sequence>
<evidence type="ECO:0000256" key="1">
    <source>
        <dbReference type="SAM" id="Coils"/>
    </source>
</evidence>